<organism evidence="4 5">
    <name type="scientific">Bionectria ochroleuca</name>
    <name type="common">Gliocladium roseum</name>
    <dbReference type="NCBI Taxonomy" id="29856"/>
    <lineage>
        <taxon>Eukaryota</taxon>
        <taxon>Fungi</taxon>
        <taxon>Dikarya</taxon>
        <taxon>Ascomycota</taxon>
        <taxon>Pezizomycotina</taxon>
        <taxon>Sordariomycetes</taxon>
        <taxon>Hypocreomycetidae</taxon>
        <taxon>Hypocreales</taxon>
        <taxon>Bionectriaceae</taxon>
        <taxon>Clonostachys</taxon>
    </lineage>
</organism>
<dbReference type="PANTHER" id="PTHR24320">
    <property type="entry name" value="RETINOL DEHYDROGENASE"/>
    <property type="match status" value="1"/>
</dbReference>
<dbReference type="Pfam" id="PF00106">
    <property type="entry name" value="adh_short"/>
    <property type="match status" value="1"/>
</dbReference>
<accession>A0A8H7TWC3</accession>
<sequence>MRFFQPQVPMLPSGIDITGKTIIVTGATAGIGLEICRQLLGYKTSNLIMAVRNVSKGEKIRQALLKESEIESKSPKASITVLELDTENYTSVRQFASTFEAKFQDLHVLIANAGIGTNDKEFASSGHEKNMQVNYFSNVLLTLLLLPILERTASKTGKPSKVTWTGSREYANASLSGKHPLGKGDLEVLKHFDVSEGIDTLGRYGDSKLMCLLFQRQLAKHYSPKKVIINSFCPGLVNTSMTDVLPFHRRMIMVVVKALIAREPAAAGRIALYAATVASTETHGRLLGDMELDEPSEYLKSEDSQRVGEMVWNETIDEMARIVTIPTWMKKQQLS</sequence>
<protein>
    <recommendedName>
        <fullName evidence="6">Ketoreductase (KR) domain-containing protein</fullName>
    </recommendedName>
</protein>
<dbReference type="PANTHER" id="PTHR24320:SF252">
    <property type="entry name" value="DEHYDROGENASE_REDUCTASE FAMILY PROTEIN, PUTATIVE (AFU_ORTHOLOGUE AFUA_3G08550)-RELATED"/>
    <property type="match status" value="1"/>
</dbReference>
<evidence type="ECO:0000313" key="5">
    <source>
        <dbReference type="Proteomes" id="UP000616885"/>
    </source>
</evidence>
<dbReference type="InterPro" id="IPR002347">
    <property type="entry name" value="SDR_fam"/>
</dbReference>
<dbReference type="GO" id="GO:0016491">
    <property type="term" value="F:oxidoreductase activity"/>
    <property type="evidence" value="ECO:0007669"/>
    <property type="project" value="UniProtKB-KW"/>
</dbReference>
<comment type="similarity">
    <text evidence="1">Belongs to the short-chain dehydrogenases/reductases (SDR) family.</text>
</comment>
<dbReference type="Proteomes" id="UP000616885">
    <property type="component" value="Unassembled WGS sequence"/>
</dbReference>
<evidence type="ECO:0000256" key="3">
    <source>
        <dbReference type="ARBA" id="ARBA00023002"/>
    </source>
</evidence>
<keyword evidence="3" id="KW-0560">Oxidoreductase</keyword>
<dbReference type="EMBL" id="JADCTT010000001">
    <property type="protein sequence ID" value="KAF9760521.1"/>
    <property type="molecule type" value="Genomic_DNA"/>
</dbReference>
<reference evidence="4" key="1">
    <citation type="submission" date="2020-10" db="EMBL/GenBank/DDBJ databases">
        <title>High-Quality Genome Resource of Clonostachys rosea strain S41 by Oxford Nanopore Long-Read Sequencing.</title>
        <authorList>
            <person name="Wang H."/>
        </authorList>
    </citation>
    <scope>NUCLEOTIDE SEQUENCE</scope>
    <source>
        <strain evidence="4">S41</strain>
    </source>
</reference>
<evidence type="ECO:0000256" key="2">
    <source>
        <dbReference type="ARBA" id="ARBA00022857"/>
    </source>
</evidence>
<dbReference type="PRINTS" id="PR00081">
    <property type="entry name" value="GDHRDH"/>
</dbReference>
<dbReference type="AlphaFoldDB" id="A0A8H7TWC3"/>
<evidence type="ECO:0000313" key="4">
    <source>
        <dbReference type="EMBL" id="KAF9760521.1"/>
    </source>
</evidence>
<evidence type="ECO:0000256" key="1">
    <source>
        <dbReference type="ARBA" id="ARBA00006484"/>
    </source>
</evidence>
<dbReference type="Gene3D" id="3.40.50.720">
    <property type="entry name" value="NAD(P)-binding Rossmann-like Domain"/>
    <property type="match status" value="1"/>
</dbReference>
<name>A0A8H7TWC3_BIOOC</name>
<proteinExistence type="inferred from homology"/>
<keyword evidence="2" id="KW-0521">NADP</keyword>
<gene>
    <name evidence="4" type="ORF">IM811_002215</name>
</gene>
<comment type="caution">
    <text evidence="4">The sequence shown here is derived from an EMBL/GenBank/DDBJ whole genome shotgun (WGS) entry which is preliminary data.</text>
</comment>
<dbReference type="InterPro" id="IPR036291">
    <property type="entry name" value="NAD(P)-bd_dom_sf"/>
</dbReference>
<dbReference type="SUPFAM" id="SSF51735">
    <property type="entry name" value="NAD(P)-binding Rossmann-fold domains"/>
    <property type="match status" value="1"/>
</dbReference>
<evidence type="ECO:0008006" key="6">
    <source>
        <dbReference type="Google" id="ProtNLM"/>
    </source>
</evidence>